<protein>
    <submittedName>
        <fullName evidence="18">Hemicentin 1</fullName>
    </submittedName>
    <submittedName>
        <fullName evidence="20">Hemicentin-1 isoform X1</fullName>
    </submittedName>
</protein>
<gene>
    <name evidence="18 20 21" type="primary">hmcn1</name>
</gene>
<dbReference type="PROSITE" id="PS01187">
    <property type="entry name" value="EGF_CA"/>
    <property type="match status" value="2"/>
</dbReference>
<dbReference type="Reactome" id="R-XTR-198933">
    <property type="pathway name" value="Immunoregulatory interactions between a Lymphoid and a non-Lymphoid cell"/>
</dbReference>
<keyword evidence="6 13" id="KW-0245">EGF-like domain</keyword>
<feature type="domain" description="Ig-like" evidence="16">
    <location>
        <begin position="2103"/>
        <end position="2189"/>
    </location>
</feature>
<evidence type="ECO:0000313" key="21">
    <source>
        <dbReference type="Xenbase" id="XB-GENE-6258572"/>
    </source>
</evidence>
<feature type="domain" description="Ig-like" evidence="16">
    <location>
        <begin position="703"/>
        <end position="787"/>
    </location>
</feature>
<dbReference type="InterPro" id="IPR036179">
    <property type="entry name" value="Ig-like_dom_sf"/>
</dbReference>
<feature type="chain" id="PRO_5044731053" evidence="14">
    <location>
        <begin position="30"/>
        <end position="5519"/>
    </location>
</feature>
<dbReference type="FunFam" id="2.60.40.10:FF:000107">
    <property type="entry name" value="Myosin, light chain kinase a"/>
    <property type="match status" value="1"/>
</dbReference>
<feature type="domain" description="Ig-like" evidence="16">
    <location>
        <begin position="1826"/>
        <end position="1913"/>
    </location>
</feature>
<feature type="domain" description="Ig-like" evidence="16">
    <location>
        <begin position="1733"/>
        <end position="1821"/>
    </location>
</feature>
<dbReference type="FunFam" id="3.40.50.410:FF:000032">
    <property type="entry name" value="Hemicentin 1"/>
    <property type="match status" value="1"/>
</dbReference>
<dbReference type="Pfam" id="PF07474">
    <property type="entry name" value="G2F"/>
    <property type="match status" value="1"/>
</dbReference>
<dbReference type="SMART" id="SM00409">
    <property type="entry name" value="IG"/>
    <property type="match status" value="44"/>
</dbReference>
<dbReference type="FunFam" id="2.60.40.10:FF:004131">
    <property type="match status" value="1"/>
</dbReference>
<dbReference type="FunFam" id="2.60.40.10:FF:000285">
    <property type="entry name" value="Hemicentin 1"/>
    <property type="match status" value="4"/>
</dbReference>
<feature type="domain" description="Ig-like" evidence="16">
    <location>
        <begin position="3621"/>
        <end position="3709"/>
    </location>
</feature>
<evidence type="ECO:0000256" key="6">
    <source>
        <dbReference type="ARBA" id="ARBA00022536"/>
    </source>
</evidence>
<dbReference type="SMART" id="SM00209">
    <property type="entry name" value="TSP1"/>
    <property type="match status" value="6"/>
</dbReference>
<dbReference type="GO" id="GO:0003007">
    <property type="term" value="P:heart morphogenesis"/>
    <property type="evidence" value="ECO:0007669"/>
    <property type="project" value="UniProtKB-ARBA"/>
</dbReference>
<dbReference type="FunFam" id="2.40.155.10:FF:000002">
    <property type="entry name" value="Hemicentin 1"/>
    <property type="match status" value="1"/>
</dbReference>
<dbReference type="InterPro" id="IPR000152">
    <property type="entry name" value="EGF-type_Asp/Asn_hydroxyl_site"/>
</dbReference>
<dbReference type="SMART" id="SM00181">
    <property type="entry name" value="EGF"/>
    <property type="match status" value="7"/>
</dbReference>
<feature type="signal peptide" evidence="14">
    <location>
        <begin position="1"/>
        <end position="29"/>
    </location>
</feature>
<dbReference type="InterPro" id="IPR007110">
    <property type="entry name" value="Ig-like_dom"/>
</dbReference>
<dbReference type="InterPro" id="IPR013106">
    <property type="entry name" value="Ig_V-set"/>
</dbReference>
<dbReference type="InterPro" id="IPR009017">
    <property type="entry name" value="GFP"/>
</dbReference>
<dbReference type="InterPro" id="IPR013098">
    <property type="entry name" value="Ig_I-set"/>
</dbReference>
<dbReference type="InterPro" id="IPR036465">
    <property type="entry name" value="vWFA_dom_sf"/>
</dbReference>
<organism evidence="18">
    <name type="scientific">Xenopus tropicalis</name>
    <name type="common">Western clawed frog</name>
    <name type="synonym">Silurana tropicalis</name>
    <dbReference type="NCBI Taxonomy" id="8364"/>
    <lineage>
        <taxon>Eukaryota</taxon>
        <taxon>Metazoa</taxon>
        <taxon>Chordata</taxon>
        <taxon>Craniata</taxon>
        <taxon>Vertebrata</taxon>
        <taxon>Euteleostomi</taxon>
        <taxon>Amphibia</taxon>
        <taxon>Batrachia</taxon>
        <taxon>Anura</taxon>
        <taxon>Pipoidea</taxon>
        <taxon>Pipidae</taxon>
        <taxon>Xenopodinae</taxon>
        <taxon>Xenopus</taxon>
        <taxon>Silurana</taxon>
    </lineage>
</organism>
<evidence type="ECO:0000256" key="8">
    <source>
        <dbReference type="ARBA" id="ARBA00022737"/>
    </source>
</evidence>
<dbReference type="FunFam" id="2.10.25.10:FF:000238">
    <property type="entry name" value="Hemicentin 1"/>
    <property type="match status" value="1"/>
</dbReference>
<dbReference type="InterPro" id="IPR026823">
    <property type="entry name" value="cEGF"/>
</dbReference>
<feature type="domain" description="Ig-like" evidence="16">
    <location>
        <begin position="613"/>
        <end position="697"/>
    </location>
</feature>
<dbReference type="FunFam" id="2.60.40.10:FF:000739">
    <property type="entry name" value="Hemicentin 1"/>
    <property type="match status" value="1"/>
</dbReference>
<dbReference type="Pfam" id="PF00090">
    <property type="entry name" value="TSP_1"/>
    <property type="match status" value="6"/>
</dbReference>
<dbReference type="GO" id="GO:0042110">
    <property type="term" value="P:T cell activation"/>
    <property type="evidence" value="ECO:0000318"/>
    <property type="project" value="GO_Central"/>
</dbReference>
<dbReference type="FunFam" id="2.60.40.10:FF:000848">
    <property type="entry name" value="Hemicentin 1"/>
    <property type="match status" value="1"/>
</dbReference>
<sequence length="5519" mass="601217">MFPCRTLCLQYLLLLLLVQLLIQNSCGVAEPETPYIPDGASTLAFVFDVTGSMYDDLVQVIEGASKILETSLNRPKKPLYNFALVPFHDPEIGPVTITTDPEKFQNELKELYVQGGGDCPEMSVGAIKIALEISLPGSFVYVFTDARSKDYQLTNEVLQLIQQKQSQVVFVLTGDCDDRSHHGYKVYEEIASTSSGQVFHLDKKQVNEVLKWVEEAVQASKVHLISTDHSGGASHTWEIPFDPSLKEVTVSLSGPSPGIELYDPSGKRMTPETGLNELLNIFNSAKVINMKEPVPGMWKIKTSSNGRHSVRMTGVSTIDFRVGFSNKPTLDFSKTSSRPIQGIPTYVLLNTKGLSYPAKVERLELLTTSGSLLKTLPIKYYPDRTPYEIWNVTEFVPPNEAFFIKIIGYDKDDYLFQRVSSVSFSNIIPGAPKVSMPKITPGYYLQSGSVPCFVESLIPVTVRFSKNGVKLGTDQKFRESVNASWEIANVSVSDEGYYDCYASSSAGNARAQTFLDVNEPPPVIKAPSNITVTVGKGAILTCDVVSTVRFNLTWLRNNLDLKHMNPSKLSILRNNSLEIKSVTIDDGGEYNCFASNEGGTATASVTLIAQDPPKAVLEPRNVTFTKGAEIKLKCLVTGYPTPHIIWMHNDMFVRFSNRYIITHNGTFIIKNAVERDSGVYKCLATNAAGTDHQTSVMVYIEVPQVTAVKNEMLVPVGSETTLACKATGIPRPLIYWYKENIKLSPSALITIDSLLGTLKIKNTQFSDAGHYVCIAVNDAGKANGKVSLRVGSPPVFTQTPGDVSMDIGSDVSLTCSAEGIPEPKIKWRRLNHTSESSKPLSYQYNSQQKAGTLQINKLWVGDEGIYICEAENQFGKISSQATITVTGLVVPVIGESPSVVSVIEGNQVTLPCVLLVGNPLPERHWVKDNVVLVTNPYTSIRADGSLHLERVLLKDGGDYLCTAKNVAGTADRITTINVHVSPVIQHGPQIFSTIEGIAVSLPCKASGVPKPTIIWKKKGEIVVPNNDTIIAESDGTLLLSSPGGEDSGEYSCSAINAAGYAARKVQLTVYVKPRIVSPDANGSSIAQKNQIEISVRAGDDVILPCEVKSVPPPFITWAKETQLISPFSQRHSIFPSGSLKIFETRVSDAGMYTCVGTNIAGNITQLVKLSVYVPPKIQRGPKLIRVKLGHSFEIACISHGIPPPTAAWYKDGQIMEFDQGQDNNMLRVESAKPSDGGTYTCVASNVIGTDSANATVEIYAPPTLSDLEPPYNKQNQERISRQQISFPCPVKGHPKPVIKWFRNGKELTGSEPGVNIVEDRAVLVIDSLTPYDNGEYTCVASNEAGQTEKKYSLKVHDPPLIKDMDIISNVSVLLHQTMSLLCEASGSPPPLITWYKGRTQVDESATVQILEKGKILKILKMALKDSGHYTCKANNIAGESKKQYFVNVLDPPTIAGVGTISDVSVIAGREVNLECKVKGIPFPSIQWFKENRLLSTEDPNVVMLENGQVLHIKHSRLSDSGKYKCIAANTAGSQTKEIKLTVYIAPTIKDGNSTTDLSFTVNGEINLECDARGIPPPTIIWYKDGEPLLPSPYVTYIQKGKYLRITESQITDGGTYTCSVTNVAGQTEKNYSVDIYVPARIHGDEKKHQNKKVIVGKSLTLECEATGHPPPLITWLKDGVPVETNDNIRLHYNGKKLEIRNTVEYDRGLYTCVAVNVAGETEMKYKVSVLVPPSIEGGNDPADHTVIASGAVELECLASGTPLPSVMWLKNGTPVDTSGRLIIQSNGHKLLISSTESSDSGNYQCVVKNEAGSSTKQFNVVVHVRPTIKPVASPVSILMHKATTLQCIASGIPNPHITWLKDGLPFNVAKANIKMESFGRSLQFKKTLLEDAGKYTCVATNAAGEAEQTIWLNVYEPPKIENSGELIQETVLANHNIILECKATGNPDPVVTWFKDNQQLTNTGDISVSDRGQVLQISGAQVFHAGTYKCVAASIAGRAELSYNLQVHVPPSISGRSSSITVIVNNVVRLECEATGFPAPSLTWLKDGSPVSSFTNGIQILSGGRVLALTNAQVGDAGKYTCVAVNAAGEQQTDYDLSVYVPPNIMGEEQNISSLISETLILKCESDAIPPPVLTWYKDWKPLVNRPGLTISEDGSILKIEGAQVKDTGRYSCEAVNIAGKTEKNFNVNIMVPPAIRGSAEESEVNIIEGTLISLLCDSTGIPPPALAWKKNDVAIQSGAAGHIRLLSGGRQLQIITARKSDAASYTCTASNSVGSAMKKYTVKVYVRPSISESGNHPSEIVVIQGNNVTLECDARGDPQPMLTWLKEGIPLISGNGFEISSNGRLLHLQKAQISNAGLYVCVAVNVAGQSDRKYDLKVFVPPAFPDGIMKHENISIVEKNPFTLTCEVSGIPPPKVTWYKDGNPIPPSRSPQIMSGGFLLRFSQSSLSDTGRYTCAVSNAAGEDMRKFDVNVLVPPKITGSVQEEIKVKERGNITLSCEATGTPIPQITWLKDGHPVLEDTNHRIDHKRQLLRISNVMMTDSGRYVCVASNPAGERSRSFSLGVLISPTIKGAINGSPEDVKVVLLSSISLECEVHSHPPATITWHKDGRLFKFKDNVRILPGGRTLQILKAQEKDAGRYSCIATNEAGEGTHHYNLNVHIPPKIRKDDISEFGGFSKEIKAIVNTNFTLVCDVKANPLAKITWYKDGQPLEPDSHLAIVSGNTLYVEKAQVSDTGRYTCLASNIAGEDELDFDVTIQVPPNFPKLSGLWTTSKSSTGSSNGEHKEVIINNPFSLYCETNAVPPPTITWYKDDKLLTPSNRAFILPGGHILQIARAQEDDAGTYTCVAVNEAGRDSMHYNVRVLLPPAFEGSDEDLSKDITSLVNETLEMDCTVAVTGSPAPTISWLKDGHPIQEGTRYHFLTNGRTLKILYAQLMDTGRYVCVVENPAGSVQKSFNLNIYVPPSVIGSNSENVTVVESNFISLTCEVTGFPPPAVSWLKDTMVLNSDSHLFIVPGGRTLQIPQTRLSDVGEYSCIAINQAGEAKKTFFLDIYAPPSIVANVRDSSTEVNVKVNASTILECESNAIPAPVINWYKNGQPIRETSSYQFLEGGQRLNIRNAQVFDTGEYECIVTNVVGQDNKKFFLNVYVHPSIQGLQNEYHNGIIQNSVTFSCDAYGIPVPTLRWLKDGHPIGLTDSLEIQILSGGSKMKIARAQLTDGGTYTCLASNVEGTAEKTYILTIQVPPSIDGSGMTNELNVLPGEIIQLICNAKGIPTPVIHWLKDGKHITSEDYLGINITSDGEILTISKTQTSDMGKYTCVATNPAGEDDRIYNVNVFVAPKIDDNKGTPVVLTAVLDTSINVECHASGFPTPQINWLKNGLPLPVSSQVRLQSGGQVLRISRVQKSDGATYTCIASNRAGVDKKDYNIQVYVSPSLDEADVTQQITVIRDDPVVMRCIANGVPAPRISWLKDGRQLGDEYLPYIQSQGMVLHIVKAKMDDIARYTCVASNAAGRVSKHFILNVMEPPHINGSEVTEELSVVVNTHLDLLCYTTGFPPPLITWLKDGQPLSQNDNMHLMKAGQVLRITSAQEENVGRFVCLASNHAGDTKKEFLVKVHIPPNIAGVSGTQNITVLQKKQITMECKSDALPPPRITWLKDGQPLQPSPMVHILSNGQFVQIDNTEVTDTGRYTCIATNIAGKTTKEFILNIQVPPSIQEGPSLVTAFVNEPITLECISSGVPLPKTAWRKDGSLLSQHNARFLVSQNGSLYISAVEVADSGQYFCLATNAAGSSQRHIDLLVYDPPRIKSEPTNITAKINIQTTLPCEVTGTPKPKIQWKKNGHPINTDLNQNMYRLLSSGSLVIISPSVDDTGIYVCSALSDAGDDEIDMYLSVHVPPTIADEAANIFVTKLSPAVIPCTVSGVPFPSVHWLKDSIQLPAISDSYRILPSGSLEIPSSRLSHAGKYTCRAVNQVGSAHIHVNLHVQEVPVIKEQNDYLEVVLSNSVTLACEASGTPIPTISWQKEGVGIKSGSSYTILSNGNLNIASATQEDAGTYTCIAQNPAGTALKKIRLKVHVPPVIVPHQKEYVISMDKSIMIVCEAHGSPTPEIIWHKDGVPLAKLAGQRMSATGGLHIAVVQPDDAGEYTCTAENIAGSVNSSMNLSVLVPPRIVKNIKDVSVVINDQTTLPCAAHGIPTPTITWAKNNLPITVKAGKYSVLASGELILYNAQHKDVGTYTCTASNAIGEDTHTVRLTVHFPPSFTEMPTIVSLNEGERLSLLCKATGNPLPHTTWIFKDKILPVLQDRRSKQQNELVIDKVSRENSGAYMCVAENIVASINTTIHVFVKEPPVLNGVHNKHRTVPLGGNIILNCVVKGNPFPKIQWHKKAKVISYNKHIKEFSNGSLAIYDAGLEDVGDYTCIAANDAGVLEHTVTLTLQRPPTIKVPPLDTTVDAGATVALNCQSEGEPVPTITWYRRNNPISSEDRITILPNNSLQIVSAQKEDTSVYECKATNIMGTDVVKVTFTVQVHGGFSEWLPWQSCSVTCGQGIQQRIRLCDNPLPANGGNYCQGAETETRSCQNKLCPVDGNWSEWSTWEECSRSCGSGKRTRVRTCSDPPAQEGGKPCIGKAVDVAVCNVKPCPVHGMWGPWQSWGACTKTCGKGTKMRVRLCNNPAPSPDGLPCEGQDTQMQICGDRQCPVDGKWSAWGSWTSCSLSCGGGLRQRTRACSNPAPQYGGHKCEGNEHENEMCNADLCPVHGNWGPWSHWGSCSRTCNGGQMRRYRACDNPAPSHSGRACTGTDTETNKCNTDLCPAHGNWGQWEAWSKCSVSCGGGEQIRTRVCHHPARSYTGRPCPGDSTQLLRCNVQACPGGPQRVKGNLFGRINDLDFGMAPLNATITDDPNSGSRILQAKFTNIPKSLGPSMRNLVSLLNPIYWTTAKEIGEAVNGFSLTGGIFKRESQVEFATGEILKITHTARGVESDGSLLLDTVVKGNVLQLQTSVDIHLKDYTEDYIQTGPGQVHAYSTRMFSVDGVYVPYTWNHTINYDAGQGTMPFLTETLQVNSIETDYNPQEESLSFQVHASISRGDLSIQCPSGFSLDSTGLYCTDEDECASSSPCSHSCHNNIGSYYCSCPRGLMISDDGRTCHDIDECTLEDSICRKNQECKNTVGSYICGVKCGVGFRAAANDLVCQDINECLESNPCHQRCLNSIGSYHCGCDTGYQLKGRRCIDLNECRHGVCRQDQLCKNTRGSYKCIDVCPIGLTRAENGTCVDINECQDGTHLCKNNQICENTLGGYLCTCPRGYKSEGAGSPCVDINECEKGDVCQHECRNVLGSYKCLCPPGYQLMANGKTCQDIDECLEQNIQCGMNRMCFNMRGSHQCIDTPCPPNYIRDTISGYCLKNCAPNDLECALSPYALQYKLVSLPFGIAANQDLIRLVAYTEDGILHPRTTFLITDDYASLPFSIREENMKGVVFTNRPLQKPETYRMKVKALSYSIDRTIEYQTAFIVYIAVSPYPY</sequence>
<dbReference type="FunFam" id="2.10.25.10:FF:000385">
    <property type="entry name" value="Hemicentin 1"/>
    <property type="match status" value="1"/>
</dbReference>
<dbReference type="InterPro" id="IPR051170">
    <property type="entry name" value="Neural/epithelial_adhesion"/>
</dbReference>
<dbReference type="CDD" id="cd00096">
    <property type="entry name" value="Ig"/>
    <property type="match status" value="9"/>
</dbReference>
<evidence type="ECO:0000256" key="3">
    <source>
        <dbReference type="ARBA" id="ARBA00009588"/>
    </source>
</evidence>
<feature type="disulfide bond" evidence="13">
    <location>
        <begin position="5320"/>
        <end position="5330"/>
    </location>
</feature>
<dbReference type="Pfam" id="PF23560">
    <property type="entry name" value="GBD_Hemicentin"/>
    <property type="match status" value="1"/>
</dbReference>
<feature type="domain" description="Ig-like" evidence="16">
    <location>
        <begin position="2965"/>
        <end position="3052"/>
    </location>
</feature>
<feature type="domain" description="Ig-like" evidence="16">
    <location>
        <begin position="2011"/>
        <end position="2098"/>
    </location>
</feature>
<dbReference type="PANTHER" id="PTHR12231">
    <property type="entry name" value="CTX-RELATED TYPE I TRANSMEMBRANE PROTEIN"/>
    <property type="match status" value="1"/>
</dbReference>
<feature type="domain" description="Ig-like" evidence="16">
    <location>
        <begin position="3898"/>
        <end position="3984"/>
    </location>
</feature>
<dbReference type="ExpressionAtlas" id="F6RH77">
    <property type="expression patterns" value="baseline and differential"/>
</dbReference>
<dbReference type="PROSITE" id="PS50993">
    <property type="entry name" value="NIDOGEN_G2"/>
    <property type="match status" value="1"/>
</dbReference>
<evidence type="ECO:0000313" key="19">
    <source>
        <dbReference type="Proteomes" id="UP000008143"/>
    </source>
</evidence>
<dbReference type="Gene3D" id="2.60.40.10">
    <property type="entry name" value="Immunoglobulins"/>
    <property type="match status" value="44"/>
</dbReference>
<reference evidence="18" key="2">
    <citation type="submission" date="2011-06" db="UniProtKB">
        <authorList>
            <consortium name="Ensembl"/>
        </authorList>
    </citation>
    <scope>IDENTIFICATION</scope>
</reference>
<dbReference type="PANTHER" id="PTHR12231:SF253">
    <property type="entry name" value="DPR-INTERACTING PROTEIN ETA, ISOFORM B-RELATED"/>
    <property type="match status" value="1"/>
</dbReference>
<keyword evidence="10 13" id="KW-1015">Disulfide bond</keyword>
<dbReference type="FunFam" id="2.60.40.10:FF:001075">
    <property type="entry name" value="Hemicentin 1"/>
    <property type="match status" value="1"/>
</dbReference>
<dbReference type="SUPFAM" id="SSF53300">
    <property type="entry name" value="vWA-like"/>
    <property type="match status" value="1"/>
</dbReference>
<keyword evidence="4" id="KW-0964">Secreted</keyword>
<dbReference type="InterPro" id="IPR009030">
    <property type="entry name" value="Growth_fac_rcpt_cys_sf"/>
</dbReference>
<dbReference type="InterPro" id="IPR018097">
    <property type="entry name" value="EGF_Ca-bd_CS"/>
</dbReference>
<feature type="domain" description="Ig-like" evidence="16">
    <location>
        <begin position="4078"/>
        <end position="4164"/>
    </location>
</feature>
<dbReference type="Pfam" id="PF25106">
    <property type="entry name" value="VWA_4"/>
    <property type="match status" value="1"/>
</dbReference>
<keyword evidence="19" id="KW-1185">Reference proteome</keyword>
<dbReference type="SMART" id="SM00406">
    <property type="entry name" value="IGv"/>
    <property type="match status" value="14"/>
</dbReference>
<dbReference type="GeneID" id="100135378"/>
<feature type="domain" description="Ig-like" evidence="16">
    <location>
        <begin position="3805"/>
        <end position="3893"/>
    </location>
</feature>
<evidence type="ECO:0000256" key="7">
    <source>
        <dbReference type="ARBA" id="ARBA00022729"/>
    </source>
</evidence>
<feature type="domain" description="Ig-like" evidence="16">
    <location>
        <begin position="1358"/>
        <end position="1447"/>
    </location>
</feature>
<dbReference type="GeneTree" id="ENSGT00940000154614"/>
<feature type="domain" description="Ig-like" evidence="16">
    <location>
        <begin position="2477"/>
        <end position="2562"/>
    </location>
</feature>
<feature type="domain" description="Ig-like" evidence="16">
    <location>
        <begin position="2765"/>
        <end position="2863"/>
    </location>
</feature>
<dbReference type="HOGENOM" id="CLU_000087_0_0_1"/>
<dbReference type="InterPro" id="IPR013783">
    <property type="entry name" value="Ig-like_fold"/>
</dbReference>
<dbReference type="eggNOG" id="KOG4475">
    <property type="taxonomic scope" value="Eukaryota"/>
</dbReference>
<dbReference type="FunFam" id="2.60.40.10:FF:001133">
    <property type="entry name" value="Hemicentin 1"/>
    <property type="match status" value="1"/>
</dbReference>
<dbReference type="FunFam" id="2.60.40.10:FF:000890">
    <property type="entry name" value="Hemicentin 1"/>
    <property type="match status" value="1"/>
</dbReference>
<dbReference type="InterPro" id="IPR003599">
    <property type="entry name" value="Ig_sub"/>
</dbReference>
<dbReference type="FunFam" id="2.60.40.10:FF:000032">
    <property type="entry name" value="palladin isoform X1"/>
    <property type="match status" value="1"/>
</dbReference>
<evidence type="ECO:0000256" key="14">
    <source>
        <dbReference type="SAM" id="SignalP"/>
    </source>
</evidence>
<dbReference type="FunFam" id="2.10.25.10:FF:000352">
    <property type="entry name" value="Hemicentin 1"/>
    <property type="match status" value="1"/>
</dbReference>
<dbReference type="FunFam" id="2.20.100.10:FF:000007">
    <property type="entry name" value="Thrombospondin 1"/>
    <property type="match status" value="4"/>
</dbReference>
<dbReference type="Gene3D" id="3.40.50.410">
    <property type="entry name" value="von Willebrand factor, type A domain"/>
    <property type="match status" value="1"/>
</dbReference>
<dbReference type="AGR" id="Xenbase:XB-GENE-6258572"/>
<dbReference type="InterPro" id="IPR000742">
    <property type="entry name" value="EGF"/>
</dbReference>
<dbReference type="SMART" id="SM00408">
    <property type="entry name" value="IGc2"/>
    <property type="match status" value="44"/>
</dbReference>
<dbReference type="InterPro" id="IPR006605">
    <property type="entry name" value="G2_nidogen/fibulin_G2F"/>
</dbReference>
<feature type="domain" description="Ig-like" evidence="16">
    <location>
        <begin position="3341"/>
        <end position="3430"/>
    </location>
</feature>
<feature type="domain" description="Ig-like" evidence="16">
    <location>
        <begin position="2664"/>
        <end position="2757"/>
    </location>
</feature>
<dbReference type="FunFam" id="2.60.40.10:FF:000726">
    <property type="entry name" value="Hemicentin 1"/>
    <property type="match status" value="1"/>
</dbReference>
<dbReference type="CDD" id="cd00255">
    <property type="entry name" value="nidG2"/>
    <property type="match status" value="1"/>
</dbReference>
<dbReference type="FunFam" id="2.60.40.10:FF:001139">
    <property type="entry name" value="Hemicentin 1"/>
    <property type="match status" value="1"/>
</dbReference>
<dbReference type="Bgee" id="ENSXETG00000017411">
    <property type="expression patterns" value="Expressed in liver and 7 other cell types or tissues"/>
</dbReference>
<evidence type="ECO:0000259" key="17">
    <source>
        <dbReference type="PROSITE" id="PS50993"/>
    </source>
</evidence>
<dbReference type="Gene3D" id="2.40.155.10">
    <property type="entry name" value="Green fluorescent protein"/>
    <property type="match status" value="1"/>
</dbReference>
<feature type="domain" description="Ig-like" evidence="16">
    <location>
        <begin position="2289"/>
        <end position="2378"/>
    </location>
</feature>
<feature type="domain" description="Ig-like" evidence="16">
    <location>
        <begin position="1918"/>
        <end position="2002"/>
    </location>
</feature>
<dbReference type="GO" id="GO:0006955">
    <property type="term" value="P:immune response"/>
    <property type="evidence" value="ECO:0000318"/>
    <property type="project" value="GO_Central"/>
</dbReference>
<dbReference type="SUPFAM" id="SSF82895">
    <property type="entry name" value="TSP-1 type 1 repeat"/>
    <property type="match status" value="6"/>
</dbReference>
<feature type="domain" description="Ig-like" evidence="16">
    <location>
        <begin position="2868"/>
        <end position="2960"/>
    </location>
</feature>
<keyword evidence="12" id="KW-0393">Immunoglobulin domain</keyword>
<dbReference type="Gene3D" id="2.20.100.10">
    <property type="entry name" value="Thrombospondin type-1 (TSP1) repeat"/>
    <property type="match status" value="6"/>
</dbReference>
<dbReference type="FunFam" id="2.20.100.10:FF:000002">
    <property type="entry name" value="Unc-5 netrin receptor C"/>
    <property type="match status" value="1"/>
</dbReference>
<dbReference type="FunFam" id="2.60.40.10:FF:000990">
    <property type="entry name" value="Hemicentin 1"/>
    <property type="match status" value="1"/>
</dbReference>
<dbReference type="SMART" id="SM00682">
    <property type="entry name" value="G2F"/>
    <property type="match status" value="1"/>
</dbReference>
<dbReference type="FunFam" id="2.60.40.10:FF:000299">
    <property type="entry name" value="protogenin isoform X2"/>
    <property type="match status" value="1"/>
</dbReference>
<feature type="domain" description="Ig-like" evidence="16">
    <location>
        <begin position="1175"/>
        <end position="1257"/>
    </location>
</feature>
<dbReference type="Pfam" id="PF07679">
    <property type="entry name" value="I-set"/>
    <property type="match status" value="36"/>
</dbReference>
<dbReference type="PROSITE" id="PS50835">
    <property type="entry name" value="IG_LIKE"/>
    <property type="match status" value="44"/>
</dbReference>
<dbReference type="CTD" id="83872"/>
<dbReference type="Reactome" id="R-XTR-202733">
    <property type="pathway name" value="Cell surface interactions at the vascular wall"/>
</dbReference>
<dbReference type="FunFam" id="2.60.40.10:FF:000708">
    <property type="entry name" value="Hemicentin 1"/>
    <property type="match status" value="1"/>
</dbReference>
<feature type="domain" description="EGF-like" evidence="15">
    <location>
        <begin position="5108"/>
        <end position="5147"/>
    </location>
</feature>
<dbReference type="CDD" id="cd00054">
    <property type="entry name" value="EGF_CA"/>
    <property type="match status" value="6"/>
</dbReference>
<dbReference type="FunFam" id="2.10.25.10:FF:000210">
    <property type="entry name" value="Hemicentin 1"/>
    <property type="match status" value="1"/>
</dbReference>
<reference evidence="20" key="3">
    <citation type="submission" date="2025-04" db="UniProtKB">
        <authorList>
            <consortium name="RefSeq"/>
        </authorList>
    </citation>
    <scope>IDENTIFICATION</scope>
    <source>
        <strain evidence="20">Nigerian</strain>
        <tissue evidence="20">Liver and blood</tissue>
    </source>
</reference>
<dbReference type="InterPro" id="IPR056475">
    <property type="entry name" value="GBD_Hemicentin/VWA7"/>
</dbReference>
<feature type="domain" description="Ig-like" evidence="16">
    <location>
        <begin position="1262"/>
        <end position="1352"/>
    </location>
</feature>
<dbReference type="PROSITE" id="PS50092">
    <property type="entry name" value="TSP1"/>
    <property type="match status" value="6"/>
</dbReference>
<evidence type="ECO:0000256" key="1">
    <source>
        <dbReference type="ARBA" id="ARBA00004498"/>
    </source>
</evidence>
<feature type="domain" description="Ig-like" evidence="16">
    <location>
        <begin position="521"/>
        <end position="606"/>
    </location>
</feature>
<dbReference type="InterPro" id="IPR000884">
    <property type="entry name" value="TSP1_rpt"/>
</dbReference>
<evidence type="ECO:0000313" key="20">
    <source>
        <dbReference type="RefSeq" id="XP_012816895.2"/>
    </source>
</evidence>
<dbReference type="Pfam" id="PF13927">
    <property type="entry name" value="Ig_3"/>
    <property type="match status" value="7"/>
</dbReference>
<evidence type="ECO:0000256" key="13">
    <source>
        <dbReference type="PROSITE-ProRule" id="PRU00076"/>
    </source>
</evidence>
<dbReference type="SUPFAM" id="SSF57184">
    <property type="entry name" value="Growth factor receptor domain"/>
    <property type="match status" value="3"/>
</dbReference>
<dbReference type="FunFam" id="2.10.25.10:FF:000383">
    <property type="entry name" value="Hemicentin 1"/>
    <property type="match status" value="1"/>
</dbReference>
<feature type="domain" description="Ig-like" evidence="16">
    <location>
        <begin position="794"/>
        <end position="884"/>
    </location>
</feature>
<dbReference type="GO" id="GO:0032154">
    <property type="term" value="C:cleavage furrow"/>
    <property type="evidence" value="ECO:0007669"/>
    <property type="project" value="UniProtKB-SubCell"/>
</dbReference>
<dbReference type="Proteomes" id="UP000008143">
    <property type="component" value="Chromosome 4"/>
</dbReference>
<comment type="caution">
    <text evidence="13">Lacks conserved residue(s) required for the propagation of feature annotation.</text>
</comment>
<dbReference type="PROSITE" id="PS00010">
    <property type="entry name" value="ASX_HYDROXYL"/>
    <property type="match status" value="4"/>
</dbReference>
<dbReference type="InterPro" id="IPR036383">
    <property type="entry name" value="TSP1_rpt_sf"/>
</dbReference>
<evidence type="ECO:0000256" key="2">
    <source>
        <dbReference type="ARBA" id="ARBA00004626"/>
    </source>
</evidence>
<dbReference type="GO" id="GO:0055013">
    <property type="term" value="P:cardiac muscle cell development"/>
    <property type="evidence" value="ECO:0007669"/>
    <property type="project" value="UniProtKB-ARBA"/>
</dbReference>
<comment type="subcellular location">
    <subcellularLocation>
        <location evidence="2">Cleavage furrow</location>
    </subcellularLocation>
    <subcellularLocation>
        <location evidence="1">Secreted</location>
        <location evidence="1">Extracellular space</location>
        <location evidence="1">Extracellular matrix</location>
    </subcellularLocation>
</comment>
<feature type="domain" description="Ig-like" evidence="16">
    <location>
        <begin position="4349"/>
        <end position="4436"/>
    </location>
</feature>
<dbReference type="InterPro" id="IPR056861">
    <property type="entry name" value="HMCN1-like_VWA"/>
</dbReference>
<feature type="domain" description="Ig-like" evidence="16">
    <location>
        <begin position="1638"/>
        <end position="1728"/>
    </location>
</feature>
<dbReference type="STRING" id="8364.ENSXETP00000037889"/>
<feature type="disulfide bond" evidence="13">
    <location>
        <begin position="5112"/>
        <end position="5122"/>
    </location>
</feature>
<dbReference type="SMART" id="SM00179">
    <property type="entry name" value="EGF_CA"/>
    <property type="match status" value="7"/>
</dbReference>
<feature type="domain" description="Ig-like" evidence="16">
    <location>
        <begin position="982"/>
        <end position="1068"/>
    </location>
</feature>
<dbReference type="OMA" id="FPSIHWM"/>
<feature type="domain" description="Ig-like" evidence="16">
    <location>
        <begin position="3246"/>
        <end position="3336"/>
    </location>
</feature>
<feature type="domain" description="Ig-like" evidence="16">
    <location>
        <begin position="3152"/>
        <end position="3241"/>
    </location>
</feature>
<dbReference type="PROSITE" id="PS01186">
    <property type="entry name" value="EGF_2"/>
    <property type="match status" value="2"/>
</dbReference>
<feature type="domain" description="Ig-like" evidence="16">
    <location>
        <begin position="3435"/>
        <end position="3523"/>
    </location>
</feature>
<feature type="domain" description="Ig-like" evidence="16">
    <location>
        <begin position="4260"/>
        <end position="4341"/>
    </location>
</feature>
<feature type="domain" description="EGF-like" evidence="15">
    <location>
        <begin position="5273"/>
        <end position="5311"/>
    </location>
</feature>
<keyword evidence="7 14" id="KW-0732">Signal</keyword>
<feature type="domain" description="Ig-like" evidence="16">
    <location>
        <begin position="1073"/>
        <end position="1170"/>
    </location>
</feature>
<dbReference type="SUPFAM" id="SSF54511">
    <property type="entry name" value="GFP-like"/>
    <property type="match status" value="1"/>
</dbReference>
<accession>F6RH77</accession>
<feature type="domain" description="Ig-like" evidence="16">
    <location>
        <begin position="3989"/>
        <end position="4074"/>
    </location>
</feature>
<evidence type="ECO:0000256" key="5">
    <source>
        <dbReference type="ARBA" id="ARBA00022530"/>
    </source>
</evidence>
<evidence type="ECO:0000256" key="11">
    <source>
        <dbReference type="ARBA" id="ARBA00023180"/>
    </source>
</evidence>
<feature type="domain" description="Ig-like" evidence="16">
    <location>
        <begin position="891"/>
        <end position="977"/>
    </location>
</feature>
<dbReference type="Pfam" id="PF07645">
    <property type="entry name" value="EGF_CA"/>
    <property type="match status" value="3"/>
</dbReference>
<feature type="domain" description="Ig-like" evidence="16">
    <location>
        <begin position="3714"/>
        <end position="3798"/>
    </location>
</feature>
<dbReference type="OrthoDB" id="5985519at2759"/>
<comment type="similarity">
    <text evidence="3">Belongs to the immunoglobulin superfamily. DCC family.</text>
</comment>
<feature type="domain" description="Ig-like" evidence="16">
    <location>
        <begin position="1546"/>
        <end position="1634"/>
    </location>
</feature>
<dbReference type="Gene3D" id="2.10.25.10">
    <property type="entry name" value="Laminin"/>
    <property type="match status" value="6"/>
</dbReference>
<dbReference type="FunFam" id="2.20.100.10:FF:000067">
    <property type="entry name" value="Hemicentin 1"/>
    <property type="match status" value="1"/>
</dbReference>
<evidence type="ECO:0000256" key="10">
    <source>
        <dbReference type="ARBA" id="ARBA00023157"/>
    </source>
</evidence>
<dbReference type="InterPro" id="IPR049883">
    <property type="entry name" value="NOTCH1_EGF-like"/>
</dbReference>
<dbReference type="FunFam" id="2.60.40.10:FF:000279">
    <property type="entry name" value="Hemicentin 1"/>
    <property type="match status" value="1"/>
</dbReference>
<evidence type="ECO:0000256" key="4">
    <source>
        <dbReference type="ARBA" id="ARBA00022525"/>
    </source>
</evidence>
<feature type="domain" description="Ig-like" evidence="16">
    <location>
        <begin position="4441"/>
        <end position="4528"/>
    </location>
</feature>
<dbReference type="FunFam" id="2.60.40.10:FF:000186">
    <property type="entry name" value="Hemicentin 1"/>
    <property type="match status" value="5"/>
</dbReference>
<dbReference type="Xenbase" id="XB-GENE-6258572">
    <property type="gene designation" value="hmcn1"/>
</dbReference>
<evidence type="ECO:0000259" key="16">
    <source>
        <dbReference type="PROSITE" id="PS50835"/>
    </source>
</evidence>
<feature type="disulfide bond" evidence="13">
    <location>
        <begin position="5197"/>
        <end position="5207"/>
    </location>
</feature>
<feature type="domain" description="Ig-like" evidence="16">
    <location>
        <begin position="1452"/>
        <end position="1541"/>
    </location>
</feature>
<feature type="domain" description="Ig-like" evidence="16">
    <location>
        <begin position="2386"/>
        <end position="2472"/>
    </location>
</feature>
<dbReference type="KEGG" id="xtr:100135378"/>
<dbReference type="InterPro" id="IPR003598">
    <property type="entry name" value="Ig_sub2"/>
</dbReference>
<evidence type="ECO:0000313" key="18">
    <source>
        <dbReference type="Ensembl" id="ENSXETP00000037889"/>
    </source>
</evidence>
<evidence type="ECO:0000259" key="15">
    <source>
        <dbReference type="PROSITE" id="PS50026"/>
    </source>
</evidence>
<feature type="domain" description="EGF-like" evidence="15">
    <location>
        <begin position="5316"/>
        <end position="5355"/>
    </location>
</feature>
<dbReference type="Pfam" id="PF12662">
    <property type="entry name" value="cEGF"/>
    <property type="match status" value="2"/>
</dbReference>
<dbReference type="InterPro" id="IPR001881">
    <property type="entry name" value="EGF-like_Ca-bd_dom"/>
</dbReference>
<keyword evidence="5" id="KW-0272">Extracellular matrix</keyword>
<name>F6RH77_XENTR</name>
<dbReference type="FunFam" id="2.60.40.10:FF:000503">
    <property type="entry name" value="Hemicentin 1"/>
    <property type="match status" value="1"/>
</dbReference>
<keyword evidence="8" id="KW-0677">Repeat</keyword>
<keyword evidence="9" id="KW-0106">Calcium</keyword>
<evidence type="ECO:0000256" key="12">
    <source>
        <dbReference type="ARBA" id="ARBA00023319"/>
    </source>
</evidence>
<feature type="domain" description="Ig-like" evidence="16">
    <location>
        <begin position="2194"/>
        <end position="2284"/>
    </location>
</feature>
<feature type="domain" description="Ig-like" evidence="16">
    <location>
        <begin position="3528"/>
        <end position="3616"/>
    </location>
</feature>
<evidence type="ECO:0000256" key="9">
    <source>
        <dbReference type="ARBA" id="ARBA00022837"/>
    </source>
</evidence>
<reference evidence="18" key="1">
    <citation type="journal article" date="2010" name="Science">
        <title>The genome of the Western clawed frog Xenopus tropicalis.</title>
        <authorList>
            <person name="Hellsten U."/>
            <person name="Harland R.M."/>
            <person name="Gilchrist M.J."/>
            <person name="Hendrix D."/>
            <person name="Jurka J."/>
            <person name="Kapitonov V."/>
            <person name="Ovcharenko I."/>
            <person name="Putnam N.H."/>
            <person name="Shu S."/>
            <person name="Taher L."/>
            <person name="Blitz I.L."/>
            <person name="Blumberg B."/>
            <person name="Dichmann D.S."/>
            <person name="Dubchak I."/>
            <person name="Amaya E."/>
            <person name="Detter J.C."/>
            <person name="Fletcher R."/>
            <person name="Gerhard D.S."/>
            <person name="Goodstein D."/>
            <person name="Graves T."/>
            <person name="Grigoriev I.V."/>
            <person name="Grimwood J."/>
            <person name="Kawashima T."/>
            <person name="Lindquist E."/>
            <person name="Lucas S.M."/>
            <person name="Mead P.E."/>
            <person name="Mitros T."/>
            <person name="Ogino H."/>
            <person name="Ohta Y."/>
            <person name="Poliakov A.V."/>
            <person name="Pollet N."/>
            <person name="Robert J."/>
            <person name="Salamov A."/>
            <person name="Sater A.K."/>
            <person name="Schmutz J."/>
            <person name="Terry A."/>
            <person name="Vize P.D."/>
            <person name="Warren W.C."/>
            <person name="Wells D."/>
            <person name="Wills A."/>
            <person name="Wilson R.K."/>
            <person name="Zimmerman L.B."/>
            <person name="Zorn A.M."/>
            <person name="Grainger R."/>
            <person name="Grammer T."/>
            <person name="Khokha M.K."/>
            <person name="Richardson P.M."/>
            <person name="Rokhsar D.S."/>
        </authorList>
    </citation>
    <scope>NUCLEOTIDE SEQUENCE [LARGE SCALE GENOMIC DNA]</scope>
    <source>
        <strain evidence="18">Nigerian</strain>
    </source>
</reference>
<dbReference type="SUPFAM" id="SSF48726">
    <property type="entry name" value="Immunoglobulin"/>
    <property type="match status" value="44"/>
</dbReference>
<dbReference type="PROSITE" id="PS50026">
    <property type="entry name" value="EGF_3"/>
    <property type="match status" value="4"/>
</dbReference>
<feature type="domain" description="Ig-like" evidence="16">
    <location>
        <begin position="2569"/>
        <end position="2659"/>
    </location>
</feature>
<keyword evidence="11" id="KW-0325">Glycoprotein</keyword>
<dbReference type="GO" id="GO:0005509">
    <property type="term" value="F:calcium ion binding"/>
    <property type="evidence" value="ECO:0007669"/>
    <property type="project" value="InterPro"/>
</dbReference>
<feature type="domain" description="Nidogen G2 beta-barrel" evidence="17">
    <location>
        <begin position="4872"/>
        <end position="5094"/>
    </location>
</feature>
<dbReference type="RefSeq" id="XP_012816895.2">
    <property type="nucleotide sequence ID" value="XM_012961441.3"/>
</dbReference>
<feature type="domain" description="Ig-like" evidence="16">
    <location>
        <begin position="4169"/>
        <end position="4255"/>
    </location>
</feature>
<feature type="domain" description="EGF-like" evidence="15">
    <location>
        <begin position="5193"/>
        <end position="5230"/>
    </location>
</feature>
<proteinExistence type="inferred from homology"/>
<dbReference type="FunFam" id="2.60.40.10:FF:000706">
    <property type="entry name" value="Hemicentin 1"/>
    <property type="match status" value="1"/>
</dbReference>
<dbReference type="FunFam" id="2.60.40.10:FF:001131">
    <property type="entry name" value="Hemicentin 1"/>
    <property type="match status" value="1"/>
</dbReference>
<feature type="domain" description="Ig-like" evidence="16">
    <location>
        <begin position="432"/>
        <end position="516"/>
    </location>
</feature>
<dbReference type="Ensembl" id="ENSXETT00000037889">
    <property type="protein sequence ID" value="ENSXETP00000037889"/>
    <property type="gene ID" value="ENSXETG00000017411"/>
</dbReference>
<feature type="domain" description="Ig-like" evidence="16">
    <location>
        <begin position="3057"/>
        <end position="3147"/>
    </location>
</feature>
<dbReference type="CDD" id="cd00198">
    <property type="entry name" value="vWFA"/>
    <property type="match status" value="1"/>
</dbReference>
<dbReference type="FunFam" id="2.60.40.10:FF:000130">
    <property type="entry name" value="Hemicentin 1"/>
    <property type="match status" value="17"/>
</dbReference>